<dbReference type="KEGG" id="nph:NP_2656A"/>
<comment type="catalytic activity">
    <reaction evidence="1">
        <text>ATP + protein L-histidine = ADP + protein N-phospho-L-histidine.</text>
        <dbReference type="EC" id="2.7.13.3"/>
    </reaction>
</comment>
<dbReference type="RefSeq" id="WP_011323044.1">
    <property type="nucleotide sequence ID" value="NC_007426.1"/>
</dbReference>
<dbReference type="InterPro" id="IPR013767">
    <property type="entry name" value="PAS_fold"/>
</dbReference>
<dbReference type="SUPFAM" id="SSF55785">
    <property type="entry name" value="PYP-like sensor domain (PAS domain)"/>
    <property type="match status" value="9"/>
</dbReference>
<sequence length="1492" mass="170013">MSTHVSVLCVGDGAPVQDATTRLEREDDSITVETETKAADALAAVEERQPDCVVSGYALPEADGVELLSSVREVAPGLPFVLIADTIPEADAQRAISLDVTDYFCTDVGAAREELLTERVVSAARQGKEIAASHRSTEQLEREYETVFENVQEALFLLDVDEEGDIRFQRINQREADAIGKSTAAVRGKTPVEVFGEELGAELEANYRECLEKQASITYEEELVFDEEPTVWQTTLTPIVIDGAVERIVGATREITGLKRTQEELERKNDLFEQAQEIADLGAWETDLRTGEGWWTKEVNEIYGLEPDYQPEAGEGIEYYHPEDRPEVREAFERAVEEGESYDIEARIGDAEETRRWARLRGQPRMEDGDAVAVRGTIQDITERKQREQDLERARERLRVLFDEAPDTIVVHDEDGEVIDVNQRLVDELGYSRDELESMTVTDWEVGWELDDLQARWRDMSVGEVIKAEAEHKRRDGSTFPVAVWVNKLTVDGEPRYVAMARDSTERKEREAELRTLKERFELAVDGANLGVWDWDMTTDEVEFNDNWATMLGHDPEEISSSLDEWERRVHPDDLEPVEAALEAHIDGETDYYDTEHRMRTADGGWKWIRDIGQVVEHDADGNPIRAVGIHIDIDERKRAEQELREEREMFTQGPAIVFRWRDEPGWPVEYVTENIETVLGYTPEALLSGEIPFSDIVHEGDAERVQREVEESSGPDTERFSHDPYRVVTADGETRWVLDHTRNRREDGEITHRLGYLVDITERKQREQELRYYERIIEAFSDIATVIGPDGTIQYVSPSVRAVLGYEPDELIGEEGFGYQPQEDTDRVAAAIDEVLEDPSTVRTVETRFRRADGSWCWIEATIQNRLDDDVIDGLLVNSRDITERKERERELEVTKDRLDMALDASRLGVYDWDVADESITFDDRVAELLGFDPEEFEHDLSAWAELTHPEDLPRVESDVEAMLNGDRTSARSEYRVRTKNGDWRWIRSHGRVVEWTGDGEPDRIVGVHQDITERKEREQRLQQFREAIEQTGHAVYITDRDGTIEYVNPAFEELTGYSEAETLGETPNILSSGEYDESFYETFWEALENGEQWEAEMIDQRADGEEIILHQTISPLVDGDEPQKYVAIAQDVTDRKEYEEALKTAREELRQVIDLVPDLVFVKNRDGEYLLANEATADAYGMSPDELEGKKESDVIPEVEDSEQFRKDDIEVIESGEPKEVPEEKLTTADGETRILETTKIPYQSAETSDDAVLGYARDITELKEYEQTLERQRDDLEVLNQVVRHDIRNDLQLVLAYADLLEDHVDEEGEEFIRQVLKAARDAVNITTTARDVTEVLLQSTDDPRPVNLRRVLEEQAEDIRSSHERTLVTVEGPLPSCRVLADGMLESVFRNLLSNAIQHNDKALPEVALSATADDDTVVVRIADNGPGIPDDRKEQIFEEGEKGLDSEGTGLGLYLVETLVDRYGGEVRVEDNDPDGSVFVVELQRAE</sequence>
<reference evidence="12 13" key="1">
    <citation type="journal article" date="2005" name="Genome Res.">
        <title>Living with two extremes: conclusions from the genome sequence of Natronomonas pharaonis.</title>
        <authorList>
            <person name="Falb M."/>
            <person name="Pfeiffer F."/>
            <person name="Palm P."/>
            <person name="Rodewald K."/>
            <person name="Hickmann V."/>
            <person name="Tittor J."/>
            <person name="Oesterhelt D."/>
        </authorList>
    </citation>
    <scope>NUCLEOTIDE SEQUENCE [LARGE SCALE GENOMIC DNA]</scope>
    <source>
        <strain evidence="13">ATCC 35678 / DSM 2160 / CIP 103997 / JCM 8858 / NBRC 14720 / NCIMB 2260 / Gabara</strain>
    </source>
</reference>
<dbReference type="eggNOG" id="arCOG06408">
    <property type="taxonomic scope" value="Archaea"/>
</dbReference>
<dbReference type="CDD" id="cd00156">
    <property type="entry name" value="REC"/>
    <property type="match status" value="1"/>
</dbReference>
<feature type="domain" description="PAS" evidence="10">
    <location>
        <begin position="770"/>
        <end position="840"/>
    </location>
</feature>
<dbReference type="PROSITE" id="PS50113">
    <property type="entry name" value="PAC"/>
    <property type="match status" value="7"/>
</dbReference>
<dbReference type="PRINTS" id="PR00344">
    <property type="entry name" value="BCTRLSENSOR"/>
</dbReference>
<dbReference type="SMART" id="SM00387">
    <property type="entry name" value="HATPase_c"/>
    <property type="match status" value="1"/>
</dbReference>
<dbReference type="InterPro" id="IPR001610">
    <property type="entry name" value="PAC"/>
</dbReference>
<evidence type="ECO:0000259" key="9">
    <source>
        <dbReference type="PROSITE" id="PS50110"/>
    </source>
</evidence>
<keyword evidence="3" id="KW-0597">Phosphoprotein</keyword>
<dbReference type="Gene3D" id="2.10.70.100">
    <property type="match status" value="1"/>
</dbReference>
<feature type="domain" description="PAS" evidence="10">
    <location>
        <begin position="1147"/>
        <end position="1218"/>
    </location>
</feature>
<feature type="domain" description="PAS" evidence="10">
    <location>
        <begin position="1022"/>
        <end position="1092"/>
    </location>
</feature>
<accession>A0A1U7EWF5</accession>
<dbReference type="InterPro" id="IPR011006">
    <property type="entry name" value="CheY-like_superfamily"/>
</dbReference>
<dbReference type="SMART" id="SM00448">
    <property type="entry name" value="REC"/>
    <property type="match status" value="1"/>
</dbReference>
<feature type="domain" description="Response regulatory" evidence="9">
    <location>
        <begin position="6"/>
        <end position="121"/>
    </location>
</feature>
<feature type="domain" description="PAS" evidence="10">
    <location>
        <begin position="896"/>
        <end position="968"/>
    </location>
</feature>
<dbReference type="eggNOG" id="arCOG02354">
    <property type="taxonomic scope" value="Archaea"/>
</dbReference>
<dbReference type="Pfam" id="PF13426">
    <property type="entry name" value="PAS_9"/>
    <property type="match status" value="1"/>
</dbReference>
<dbReference type="InterPro" id="IPR000700">
    <property type="entry name" value="PAS-assoc_C"/>
</dbReference>
<dbReference type="eggNOG" id="arCOG02376">
    <property type="taxonomic scope" value="Archaea"/>
</dbReference>
<dbReference type="HOGENOM" id="CLU_248708_0_0_2"/>
<evidence type="ECO:0000259" key="11">
    <source>
        <dbReference type="PROSITE" id="PS50113"/>
    </source>
</evidence>
<dbReference type="Proteomes" id="UP000002698">
    <property type="component" value="Chromosome"/>
</dbReference>
<evidence type="ECO:0000256" key="7">
    <source>
        <dbReference type="SAM" id="Coils"/>
    </source>
</evidence>
<feature type="domain" description="PAS" evidence="10">
    <location>
        <begin position="663"/>
        <end position="717"/>
    </location>
</feature>
<dbReference type="Gene3D" id="3.40.50.2300">
    <property type="match status" value="1"/>
</dbReference>
<feature type="domain" description="PAC" evidence="11">
    <location>
        <begin position="1093"/>
        <end position="1146"/>
    </location>
</feature>
<dbReference type="SUPFAM" id="SSF55874">
    <property type="entry name" value="ATPase domain of HSP90 chaperone/DNA topoisomerase II/histidine kinase"/>
    <property type="match status" value="1"/>
</dbReference>
<dbReference type="SMART" id="SM00086">
    <property type="entry name" value="PAC"/>
    <property type="match status" value="7"/>
</dbReference>
<dbReference type="Gene3D" id="3.30.450.20">
    <property type="entry name" value="PAS domain"/>
    <property type="match status" value="9"/>
</dbReference>
<name>A0A1U7EWF5_NATPD</name>
<keyword evidence="13" id="KW-1185">Reference proteome</keyword>
<feature type="domain" description="PAC" evidence="11">
    <location>
        <begin position="972"/>
        <end position="1025"/>
    </location>
</feature>
<dbReference type="InterPro" id="IPR004358">
    <property type="entry name" value="Sig_transdc_His_kin-like_C"/>
</dbReference>
<dbReference type="InterPro" id="IPR035965">
    <property type="entry name" value="PAS-like_dom_sf"/>
</dbReference>
<dbReference type="InterPro" id="IPR052162">
    <property type="entry name" value="Sensor_kinase/Photoreceptor"/>
</dbReference>
<dbReference type="PROSITE" id="PS50112">
    <property type="entry name" value="PAS"/>
    <property type="match status" value="9"/>
</dbReference>
<evidence type="ECO:0000259" key="8">
    <source>
        <dbReference type="PROSITE" id="PS50109"/>
    </source>
</evidence>
<dbReference type="GO" id="GO:0000160">
    <property type="term" value="P:phosphorelay signal transduction system"/>
    <property type="evidence" value="ECO:0007669"/>
    <property type="project" value="InterPro"/>
</dbReference>
<dbReference type="InterPro" id="IPR000014">
    <property type="entry name" value="PAS"/>
</dbReference>
<feature type="domain" description="PAC" evidence="11">
    <location>
        <begin position="342"/>
        <end position="393"/>
    </location>
</feature>
<comment type="caution">
    <text evidence="6">Lacks conserved residue(s) required for the propagation of feature annotation.</text>
</comment>
<dbReference type="SUPFAM" id="SSF52172">
    <property type="entry name" value="CheY-like"/>
    <property type="match status" value="1"/>
</dbReference>
<evidence type="ECO:0000256" key="1">
    <source>
        <dbReference type="ARBA" id="ARBA00000085"/>
    </source>
</evidence>
<dbReference type="Pfam" id="PF00989">
    <property type="entry name" value="PAS"/>
    <property type="match status" value="1"/>
</dbReference>
<dbReference type="InterPro" id="IPR001789">
    <property type="entry name" value="Sig_transdc_resp-reg_receiver"/>
</dbReference>
<dbReference type="EnsemblBacteria" id="CAI49419">
    <property type="protein sequence ID" value="CAI49419"/>
    <property type="gene ID" value="NP_2656A"/>
</dbReference>
<dbReference type="InterPro" id="IPR003594">
    <property type="entry name" value="HATPase_dom"/>
</dbReference>
<feature type="domain" description="PAS" evidence="10">
    <location>
        <begin position="394"/>
        <end position="436"/>
    </location>
</feature>
<dbReference type="STRING" id="348780.NP_2656A"/>
<evidence type="ECO:0000313" key="13">
    <source>
        <dbReference type="Proteomes" id="UP000002698"/>
    </source>
</evidence>
<dbReference type="NCBIfam" id="TIGR00229">
    <property type="entry name" value="sensory_box"/>
    <property type="match status" value="9"/>
</dbReference>
<feature type="coiled-coil region" evidence="7">
    <location>
        <begin position="1130"/>
        <end position="1157"/>
    </location>
</feature>
<evidence type="ECO:0000256" key="4">
    <source>
        <dbReference type="ARBA" id="ARBA00022679"/>
    </source>
</evidence>
<dbReference type="PANTHER" id="PTHR43304:SF1">
    <property type="entry name" value="PAC DOMAIN-CONTAINING PROTEIN"/>
    <property type="match status" value="1"/>
</dbReference>
<evidence type="ECO:0000256" key="2">
    <source>
        <dbReference type="ARBA" id="ARBA00012438"/>
    </source>
</evidence>
<dbReference type="Gene3D" id="3.30.565.10">
    <property type="entry name" value="Histidine kinase-like ATPase, C-terminal domain"/>
    <property type="match status" value="1"/>
</dbReference>
<dbReference type="GO" id="GO:0006355">
    <property type="term" value="P:regulation of DNA-templated transcription"/>
    <property type="evidence" value="ECO:0007669"/>
    <property type="project" value="InterPro"/>
</dbReference>
<dbReference type="CDD" id="cd00130">
    <property type="entry name" value="PAS"/>
    <property type="match status" value="8"/>
</dbReference>
<dbReference type="Pfam" id="PF08448">
    <property type="entry name" value="PAS_4"/>
    <property type="match status" value="3"/>
</dbReference>
<evidence type="ECO:0000259" key="10">
    <source>
        <dbReference type="PROSITE" id="PS50112"/>
    </source>
</evidence>
<dbReference type="EC" id="2.7.13.3" evidence="2"/>
<dbReference type="PROSITE" id="PS50109">
    <property type="entry name" value="HIS_KIN"/>
    <property type="match status" value="1"/>
</dbReference>
<feature type="coiled-coil region" evidence="7">
    <location>
        <begin position="1258"/>
        <end position="1285"/>
    </location>
</feature>
<dbReference type="eggNOG" id="arCOG02389">
    <property type="taxonomic scope" value="Archaea"/>
</dbReference>
<dbReference type="Pfam" id="PF02518">
    <property type="entry name" value="HATPase_c"/>
    <property type="match status" value="1"/>
</dbReference>
<dbReference type="InterPro" id="IPR005467">
    <property type="entry name" value="His_kinase_dom"/>
</dbReference>
<evidence type="ECO:0000313" key="12">
    <source>
        <dbReference type="EMBL" id="CAI49419.1"/>
    </source>
</evidence>
<evidence type="ECO:0000256" key="6">
    <source>
        <dbReference type="PROSITE-ProRule" id="PRU00169"/>
    </source>
</evidence>
<keyword evidence="4 12" id="KW-0808">Transferase</keyword>
<protein>
    <recommendedName>
        <fullName evidence="2">histidine kinase</fullName>
        <ecNumber evidence="2">2.7.13.3</ecNumber>
    </recommendedName>
</protein>
<feature type="domain" description="PAS" evidence="10">
    <location>
        <begin position="295"/>
        <end position="339"/>
    </location>
</feature>
<keyword evidence="5 12" id="KW-0418">Kinase</keyword>
<dbReference type="OrthoDB" id="3369at2157"/>
<gene>
    <name evidence="12" type="ordered locus">NP_2656A</name>
</gene>
<evidence type="ECO:0000256" key="5">
    <source>
        <dbReference type="ARBA" id="ARBA00022777"/>
    </source>
</evidence>
<feature type="domain" description="PAC" evidence="11">
    <location>
        <begin position="593"/>
        <end position="646"/>
    </location>
</feature>
<feature type="domain" description="PAS" evidence="10">
    <location>
        <begin position="140"/>
        <end position="214"/>
    </location>
</feature>
<dbReference type="EMBL" id="CR936257">
    <property type="protein sequence ID" value="CAI49419.1"/>
    <property type="molecule type" value="Genomic_DNA"/>
</dbReference>
<feature type="domain" description="PAC" evidence="11">
    <location>
        <begin position="1222"/>
        <end position="1274"/>
    </location>
</feature>
<feature type="domain" description="Histidine kinase" evidence="8">
    <location>
        <begin position="1285"/>
        <end position="1492"/>
    </location>
</feature>
<feature type="domain" description="PAS" evidence="10">
    <location>
        <begin position="517"/>
        <end position="589"/>
    </location>
</feature>
<feature type="coiled-coil region" evidence="7">
    <location>
        <begin position="248"/>
        <end position="278"/>
    </location>
</feature>
<dbReference type="InterPro" id="IPR013655">
    <property type="entry name" value="PAS_fold_3"/>
</dbReference>
<dbReference type="eggNOG" id="arCOG06796">
    <property type="taxonomic scope" value="Archaea"/>
</dbReference>
<dbReference type="SMART" id="SM00091">
    <property type="entry name" value="PAS"/>
    <property type="match status" value="9"/>
</dbReference>
<proteinExistence type="predicted"/>
<dbReference type="Pfam" id="PF00072">
    <property type="entry name" value="Response_reg"/>
    <property type="match status" value="1"/>
</dbReference>
<feature type="domain" description="PAC" evidence="11">
    <location>
        <begin position="844"/>
        <end position="895"/>
    </location>
</feature>
<dbReference type="PANTHER" id="PTHR43304">
    <property type="entry name" value="PHYTOCHROME-LIKE PROTEIN CPH1"/>
    <property type="match status" value="1"/>
</dbReference>
<dbReference type="InterPro" id="IPR036890">
    <property type="entry name" value="HATPase_C_sf"/>
</dbReference>
<dbReference type="InterPro" id="IPR013656">
    <property type="entry name" value="PAS_4"/>
</dbReference>
<dbReference type="PROSITE" id="PS50110">
    <property type="entry name" value="RESPONSE_REGULATORY"/>
    <property type="match status" value="1"/>
</dbReference>
<keyword evidence="7" id="KW-0175">Coiled coil</keyword>
<dbReference type="Pfam" id="PF08447">
    <property type="entry name" value="PAS_3"/>
    <property type="match status" value="4"/>
</dbReference>
<organism evidence="12 13">
    <name type="scientific">Natronomonas pharaonis (strain ATCC 35678 / DSM 2160 / CIP 103997 / JCM 8858 / NBRC 14720 / NCIMB 2260 / Gabara)</name>
    <name type="common">Halobacterium pharaonis</name>
    <dbReference type="NCBI Taxonomy" id="348780"/>
    <lineage>
        <taxon>Archaea</taxon>
        <taxon>Methanobacteriati</taxon>
        <taxon>Methanobacteriota</taxon>
        <taxon>Stenosarchaea group</taxon>
        <taxon>Halobacteria</taxon>
        <taxon>Halobacteriales</taxon>
        <taxon>Natronomonadaceae</taxon>
        <taxon>Natronomonas</taxon>
    </lineage>
</organism>
<dbReference type="GeneID" id="32155004"/>
<dbReference type="CDD" id="cd00075">
    <property type="entry name" value="HATPase"/>
    <property type="match status" value="1"/>
</dbReference>
<feature type="domain" description="PAC" evidence="11">
    <location>
        <begin position="722"/>
        <end position="773"/>
    </location>
</feature>
<evidence type="ECO:0000256" key="3">
    <source>
        <dbReference type="ARBA" id="ARBA00022553"/>
    </source>
</evidence>
<dbReference type="GO" id="GO:0004673">
    <property type="term" value="F:protein histidine kinase activity"/>
    <property type="evidence" value="ECO:0007669"/>
    <property type="project" value="UniProtKB-EC"/>
</dbReference>